<evidence type="ECO:0000256" key="1">
    <source>
        <dbReference type="ARBA" id="ARBA00004173"/>
    </source>
</evidence>
<evidence type="ECO:0000256" key="3">
    <source>
        <dbReference type="ARBA" id="ARBA00022946"/>
    </source>
</evidence>
<accession>A0AAN7S862</accession>
<dbReference type="InterPro" id="IPR036249">
    <property type="entry name" value="Thioredoxin-like_sf"/>
</dbReference>
<dbReference type="FunFam" id="3.40.30.10:FF:000078">
    <property type="entry name" value="39S ribosomal protein L43, mitochondrial"/>
    <property type="match status" value="1"/>
</dbReference>
<keyword evidence="6" id="KW-0687">Ribonucleoprotein</keyword>
<evidence type="ECO:0000256" key="9">
    <source>
        <dbReference type="SAM" id="MobiDB-lite"/>
    </source>
</evidence>
<evidence type="ECO:0000256" key="2">
    <source>
        <dbReference type="ARBA" id="ARBA00006073"/>
    </source>
</evidence>
<dbReference type="GO" id="GO:0003735">
    <property type="term" value="F:structural constituent of ribosome"/>
    <property type="evidence" value="ECO:0007669"/>
    <property type="project" value="InterPro"/>
</dbReference>
<reference evidence="11 12" key="1">
    <citation type="journal article" date="2023" name="J. Hered.">
        <title>Chromosome-level genome of the wood stork (Mycteria americana) provides insight into avian chromosome evolution.</title>
        <authorList>
            <person name="Flamio R. Jr."/>
            <person name="Ramstad K.M."/>
        </authorList>
    </citation>
    <scope>NUCLEOTIDE SEQUENCE [LARGE SCALE GENOMIC DNA]</scope>
    <source>
        <strain evidence="11">JAX WOST 10</strain>
    </source>
</reference>
<evidence type="ECO:0000313" key="12">
    <source>
        <dbReference type="Proteomes" id="UP001333110"/>
    </source>
</evidence>
<dbReference type="AlphaFoldDB" id="A0AAN7S862"/>
<dbReference type="Pfam" id="PF05047">
    <property type="entry name" value="L51_S25_CI-B8"/>
    <property type="match status" value="1"/>
</dbReference>
<evidence type="ECO:0000256" key="5">
    <source>
        <dbReference type="ARBA" id="ARBA00023128"/>
    </source>
</evidence>
<protein>
    <recommendedName>
        <fullName evidence="7">Large ribosomal subunit protein mL43</fullName>
    </recommendedName>
    <alternativeName>
        <fullName evidence="8">39S ribosomal protein L43, mitochondrial</fullName>
    </alternativeName>
</protein>
<keyword evidence="4" id="KW-0689">Ribosomal protein</keyword>
<evidence type="ECO:0000256" key="7">
    <source>
        <dbReference type="ARBA" id="ARBA00035188"/>
    </source>
</evidence>
<feature type="region of interest" description="Disordered" evidence="9">
    <location>
        <begin position="1"/>
        <end position="43"/>
    </location>
</feature>
<comment type="similarity">
    <text evidence="2">Belongs to the mitochondrion-specific ribosomal protein mL43 family.</text>
</comment>
<keyword evidence="5" id="KW-0496">Mitochondrion</keyword>
<dbReference type="InterPro" id="IPR039927">
    <property type="entry name" value="Ribosomal_mL43"/>
</dbReference>
<dbReference type="InterPro" id="IPR007741">
    <property type="entry name" value="Ribosomal_mL43/mS25/NADH_DH"/>
</dbReference>
<dbReference type="SMART" id="SM00916">
    <property type="entry name" value="L51_S25_CI-B8"/>
    <property type="match status" value="1"/>
</dbReference>
<dbReference type="Proteomes" id="UP001333110">
    <property type="component" value="Unassembled WGS sequence"/>
</dbReference>
<organism evidence="11 12">
    <name type="scientific">Mycteria americana</name>
    <name type="common">Wood stork</name>
    <dbReference type="NCBI Taxonomy" id="33587"/>
    <lineage>
        <taxon>Eukaryota</taxon>
        <taxon>Metazoa</taxon>
        <taxon>Chordata</taxon>
        <taxon>Craniata</taxon>
        <taxon>Vertebrata</taxon>
        <taxon>Euteleostomi</taxon>
        <taxon>Archelosauria</taxon>
        <taxon>Archosauria</taxon>
        <taxon>Dinosauria</taxon>
        <taxon>Saurischia</taxon>
        <taxon>Theropoda</taxon>
        <taxon>Coelurosauria</taxon>
        <taxon>Aves</taxon>
        <taxon>Neognathae</taxon>
        <taxon>Neoaves</taxon>
        <taxon>Aequornithes</taxon>
        <taxon>Ciconiiformes</taxon>
        <taxon>Ciconiidae</taxon>
        <taxon>Mycteria</taxon>
    </lineage>
</organism>
<evidence type="ECO:0000256" key="8">
    <source>
        <dbReference type="ARBA" id="ARBA00077366"/>
    </source>
</evidence>
<comment type="caution">
    <text evidence="11">The sequence shown here is derived from an EMBL/GenBank/DDBJ whole genome shotgun (WGS) entry which is preliminary data.</text>
</comment>
<evidence type="ECO:0000313" key="11">
    <source>
        <dbReference type="EMBL" id="KAK4821193.1"/>
    </source>
</evidence>
<gene>
    <name evidence="11" type="ORF">QYF61_014680</name>
</gene>
<evidence type="ECO:0000256" key="6">
    <source>
        <dbReference type="ARBA" id="ARBA00023274"/>
    </source>
</evidence>
<comment type="subcellular location">
    <subcellularLocation>
        <location evidence="1">Mitochondrion</location>
    </subcellularLocation>
</comment>
<dbReference type="GO" id="GO:0032543">
    <property type="term" value="P:mitochondrial translation"/>
    <property type="evidence" value="ECO:0007669"/>
    <property type="project" value="InterPro"/>
</dbReference>
<dbReference type="PANTHER" id="PTHR21396:SF2">
    <property type="entry name" value="LARGE RIBOSOMAL SUBUNIT PROTEIN ML43"/>
    <property type="match status" value="1"/>
</dbReference>
<dbReference type="SUPFAM" id="SSF52833">
    <property type="entry name" value="Thioredoxin-like"/>
    <property type="match status" value="1"/>
</dbReference>
<evidence type="ECO:0000256" key="4">
    <source>
        <dbReference type="ARBA" id="ARBA00022980"/>
    </source>
</evidence>
<evidence type="ECO:0000259" key="10">
    <source>
        <dbReference type="SMART" id="SM00916"/>
    </source>
</evidence>
<dbReference type="Gene3D" id="3.40.30.10">
    <property type="entry name" value="Glutaredoxin"/>
    <property type="match status" value="1"/>
</dbReference>
<dbReference type="PANTHER" id="PTHR21396">
    <property type="entry name" value="39S RIBOSOMAL PROTEIN L43"/>
    <property type="match status" value="1"/>
</dbReference>
<dbReference type="GO" id="GO:0005743">
    <property type="term" value="C:mitochondrial inner membrane"/>
    <property type="evidence" value="ECO:0007669"/>
    <property type="project" value="UniProtKB-ARBA"/>
</dbReference>
<name>A0AAN7S862_MYCAM</name>
<feature type="domain" description="Ribosomal protein/NADH dehydrogenase" evidence="10">
    <location>
        <begin position="104"/>
        <end position="177"/>
    </location>
</feature>
<proteinExistence type="inferred from homology"/>
<dbReference type="GO" id="GO:0005762">
    <property type="term" value="C:mitochondrial large ribosomal subunit"/>
    <property type="evidence" value="ECO:0007669"/>
    <property type="project" value="TreeGrafter"/>
</dbReference>
<feature type="region of interest" description="Disordered" evidence="9">
    <location>
        <begin position="192"/>
        <end position="219"/>
    </location>
</feature>
<keyword evidence="3" id="KW-0809">Transit peptide</keyword>
<dbReference type="EMBL" id="JAUNZN010000005">
    <property type="protein sequence ID" value="KAK4821193.1"/>
    <property type="molecule type" value="Genomic_DNA"/>
</dbReference>
<keyword evidence="12" id="KW-1185">Reference proteome</keyword>
<sequence>MPIRIGGGPAAPPGPAARLRSGGRPHVEPHGRRHCLTPPPPRSARHFRAGPEADVLPPHAVPVPGGSGAMTGRGAPSRFLAAVLHNGVGRYVRQLQRLQLVFSPTAADARGARQFVEEAALDFARRHPDVVLYVSPRSGLAPLLLAEYLNGTVREELIASKTSEEIAQLATKLAGQSGLDIIRIRKPFHTDNPSVQGQWHPLTNKPSALTVQGPRLQPQ</sequence>